<dbReference type="Proteomes" id="UP000467006">
    <property type="component" value="Chromosome"/>
</dbReference>
<dbReference type="AlphaFoldDB" id="A0A7I7K9V1"/>
<dbReference type="KEGG" id="mdu:MDUV_52090"/>
<dbReference type="PROSITE" id="PS51257">
    <property type="entry name" value="PROKAR_LIPOPROTEIN"/>
    <property type="match status" value="1"/>
</dbReference>
<dbReference type="EMBL" id="AP022563">
    <property type="protein sequence ID" value="BBX20349.1"/>
    <property type="molecule type" value="Genomic_DNA"/>
</dbReference>
<accession>A0A7I7K9V1</accession>
<name>A0A7I7K9V1_9MYCO</name>
<sequence length="149" mass="16022">MFRVKTAVSVALLLLGACLFAPPVVAAAGDQVVRVQDGQVRCLLSSNFRDRGYGALVCGLTNGEAFAGAPMSTGKYPVRLNLAIMVDQGQQYWIAGDIPGAPADDVVLGVGETYQANGWTVMPQELRTLIRNDRFDQEINVAPGEVRKR</sequence>
<protein>
    <submittedName>
        <fullName evidence="1">Uncharacterized protein</fullName>
    </submittedName>
</protein>
<keyword evidence="2" id="KW-1185">Reference proteome</keyword>
<reference evidence="1 2" key="1">
    <citation type="journal article" date="2019" name="Emerg. Microbes Infect.">
        <title>Comprehensive subspecies identification of 175 nontuberculous mycobacteria species based on 7547 genomic profiles.</title>
        <authorList>
            <person name="Matsumoto Y."/>
            <person name="Kinjo T."/>
            <person name="Motooka D."/>
            <person name="Nabeya D."/>
            <person name="Jung N."/>
            <person name="Uechi K."/>
            <person name="Horii T."/>
            <person name="Iida T."/>
            <person name="Fujita J."/>
            <person name="Nakamura S."/>
        </authorList>
    </citation>
    <scope>NUCLEOTIDE SEQUENCE [LARGE SCALE GENOMIC DNA]</scope>
    <source>
        <strain evidence="1 2">JCM 6396</strain>
    </source>
</reference>
<gene>
    <name evidence="1" type="ORF">MDUV_52090</name>
</gene>
<organism evidence="1 2">
    <name type="scientific">Mycolicibacterium duvalii</name>
    <dbReference type="NCBI Taxonomy" id="39688"/>
    <lineage>
        <taxon>Bacteria</taxon>
        <taxon>Bacillati</taxon>
        <taxon>Actinomycetota</taxon>
        <taxon>Actinomycetes</taxon>
        <taxon>Mycobacteriales</taxon>
        <taxon>Mycobacteriaceae</taxon>
        <taxon>Mycolicibacterium</taxon>
    </lineage>
</organism>
<dbReference type="OrthoDB" id="4774507at2"/>
<evidence type="ECO:0000313" key="1">
    <source>
        <dbReference type="EMBL" id="BBX20349.1"/>
    </source>
</evidence>
<evidence type="ECO:0000313" key="2">
    <source>
        <dbReference type="Proteomes" id="UP000467006"/>
    </source>
</evidence>
<proteinExistence type="predicted"/>
<dbReference type="RefSeq" id="WP_098001600.1">
    <property type="nucleotide sequence ID" value="NZ_AP022563.1"/>
</dbReference>